<dbReference type="STRING" id="1745343.A0A2J6PM63"/>
<sequence>MGEVITKQPPASAAVGYIGIHRYWHTTRYRDSTSTRKPVTSPAIEVLEQLVKDCKPATFGLDGKDVLDKTIRKGGKLESSEFSTSFNPYDFGIVDAIVQALLPSLVRPEGKASYSERWGVVAELYKLSVYSGPSRKFKPHVVTHNSNLANSDAIEIKGQAPRFYSSNTSRMSYGLMNQQIIALGRHRLVVFASGVAGRDSDWAGEEAGTLDLWQEEEPETLEGFRFLPFSGFQGKN</sequence>
<dbReference type="EMBL" id="KZ613516">
    <property type="protein sequence ID" value="PMD15107.1"/>
    <property type="molecule type" value="Genomic_DNA"/>
</dbReference>
<evidence type="ECO:0000313" key="2">
    <source>
        <dbReference type="Proteomes" id="UP000235672"/>
    </source>
</evidence>
<dbReference type="Proteomes" id="UP000235672">
    <property type="component" value="Unassembled WGS sequence"/>
</dbReference>
<proteinExistence type="predicted"/>
<organism evidence="1 2">
    <name type="scientific">Hyaloscypha hepaticicola</name>
    <dbReference type="NCBI Taxonomy" id="2082293"/>
    <lineage>
        <taxon>Eukaryota</taxon>
        <taxon>Fungi</taxon>
        <taxon>Dikarya</taxon>
        <taxon>Ascomycota</taxon>
        <taxon>Pezizomycotina</taxon>
        <taxon>Leotiomycetes</taxon>
        <taxon>Helotiales</taxon>
        <taxon>Hyaloscyphaceae</taxon>
        <taxon>Hyaloscypha</taxon>
    </lineage>
</organism>
<evidence type="ECO:0000313" key="1">
    <source>
        <dbReference type="EMBL" id="PMD15107.1"/>
    </source>
</evidence>
<accession>A0A2J6PM63</accession>
<dbReference type="OrthoDB" id="27483at2759"/>
<keyword evidence="2" id="KW-1185">Reference proteome</keyword>
<dbReference type="AlphaFoldDB" id="A0A2J6PM63"/>
<reference evidence="1 2" key="1">
    <citation type="submission" date="2016-05" db="EMBL/GenBank/DDBJ databases">
        <title>A degradative enzymes factory behind the ericoid mycorrhizal symbiosis.</title>
        <authorList>
            <consortium name="DOE Joint Genome Institute"/>
            <person name="Martino E."/>
            <person name="Morin E."/>
            <person name="Grelet G."/>
            <person name="Kuo A."/>
            <person name="Kohler A."/>
            <person name="Daghino S."/>
            <person name="Barry K."/>
            <person name="Choi C."/>
            <person name="Cichocki N."/>
            <person name="Clum A."/>
            <person name="Copeland A."/>
            <person name="Hainaut M."/>
            <person name="Haridas S."/>
            <person name="Labutti K."/>
            <person name="Lindquist E."/>
            <person name="Lipzen A."/>
            <person name="Khouja H.-R."/>
            <person name="Murat C."/>
            <person name="Ohm R."/>
            <person name="Olson A."/>
            <person name="Spatafora J."/>
            <person name="Veneault-Fourrey C."/>
            <person name="Henrissat B."/>
            <person name="Grigoriev I."/>
            <person name="Martin F."/>
            <person name="Perotto S."/>
        </authorList>
    </citation>
    <scope>NUCLEOTIDE SEQUENCE [LARGE SCALE GENOMIC DNA]</scope>
    <source>
        <strain evidence="1 2">UAMH 7357</strain>
    </source>
</reference>
<protein>
    <submittedName>
        <fullName evidence="1">Uncharacterized protein</fullName>
    </submittedName>
</protein>
<gene>
    <name evidence="1" type="ORF">NA56DRAFT_754338</name>
</gene>
<name>A0A2J6PM63_9HELO</name>